<reference evidence="1 2" key="2">
    <citation type="submission" date="2018-11" db="EMBL/GenBank/DDBJ databases">
        <authorList>
            <consortium name="Pathogen Informatics"/>
        </authorList>
    </citation>
    <scope>NUCLEOTIDE SEQUENCE [LARGE SCALE GENOMIC DNA]</scope>
    <source>
        <strain evidence="1 2">NST_G2</strain>
    </source>
</reference>
<keyword evidence="2" id="KW-1185">Reference proteome</keyword>
<sequence>MFMEEINAIKTFGAGDLPSVSECDFSLWDESGIIELLLEEAKRECIETKSLCVSTSSLESNGSEYRLPNPVDDGISVVEAQDTFRYVLKKLKELGLKIKDPVEKVEVAVQKNANNVYDEEINSQHDVENEIKVNDRSGGNHFCKDMLDETESSLKEETEDNESVDSGIHGMSPWDQDANTISESSGLLKQCLQNNQAANAAVVCRPCETVASPSNQLASQSQIHSAPLATTQQQESIPKMSKRYSMPCNSSDYGLCRNRLILHVVGSSRLRERLRSKELKSQSFLRPVHYHFWVPADEQTLRCFHNPADRRILSISRLSACTLRLQPVVRKDAHGMNVKQVLVDSPSLEALIRCCHMLDEKFPLFNASVGLHCSQNISIEAEEATDKTSFIGYLLDQLEEVSTRTE</sequence>
<dbReference type="OrthoDB" id="6279463at2759"/>
<accession>A0A183THT3</accession>
<protein>
    <submittedName>
        <fullName evidence="3">RanBD1 domain-containing protein</fullName>
    </submittedName>
</protein>
<dbReference type="AlphaFoldDB" id="A0A183THT3"/>
<dbReference type="EMBL" id="UYSU01040587">
    <property type="protein sequence ID" value="VDM02417.1"/>
    <property type="molecule type" value="Genomic_DNA"/>
</dbReference>
<evidence type="ECO:0000313" key="2">
    <source>
        <dbReference type="Proteomes" id="UP000275846"/>
    </source>
</evidence>
<proteinExistence type="predicted"/>
<evidence type="ECO:0000313" key="3">
    <source>
        <dbReference type="WBParaSite" id="SSLN_0001663901-mRNA-1"/>
    </source>
</evidence>
<dbReference type="Proteomes" id="UP000275846">
    <property type="component" value="Unassembled WGS sequence"/>
</dbReference>
<dbReference type="WBParaSite" id="SSLN_0001663901-mRNA-1">
    <property type="protein sequence ID" value="SSLN_0001663901-mRNA-1"/>
    <property type="gene ID" value="SSLN_0001663901"/>
</dbReference>
<organism evidence="3">
    <name type="scientific">Schistocephalus solidus</name>
    <name type="common">Tapeworm</name>
    <dbReference type="NCBI Taxonomy" id="70667"/>
    <lineage>
        <taxon>Eukaryota</taxon>
        <taxon>Metazoa</taxon>
        <taxon>Spiralia</taxon>
        <taxon>Lophotrochozoa</taxon>
        <taxon>Platyhelminthes</taxon>
        <taxon>Cestoda</taxon>
        <taxon>Eucestoda</taxon>
        <taxon>Diphyllobothriidea</taxon>
        <taxon>Diphyllobothriidae</taxon>
        <taxon>Schistocephalus</taxon>
    </lineage>
</organism>
<gene>
    <name evidence="1" type="ORF">SSLN_LOCUS16031</name>
</gene>
<name>A0A183THT3_SCHSO</name>
<reference evidence="3" key="1">
    <citation type="submission" date="2016-06" db="UniProtKB">
        <authorList>
            <consortium name="WormBaseParasite"/>
        </authorList>
    </citation>
    <scope>IDENTIFICATION</scope>
</reference>
<evidence type="ECO:0000313" key="1">
    <source>
        <dbReference type="EMBL" id="VDM02417.1"/>
    </source>
</evidence>